<accession>A0A8S1HBG6</accession>
<dbReference type="Gene3D" id="1.20.1560.10">
    <property type="entry name" value="ABC transporter type 1, transmembrane domain"/>
    <property type="match status" value="2"/>
</dbReference>
<organism evidence="12 13">
    <name type="scientific">Caenorhabditis auriculariae</name>
    <dbReference type="NCBI Taxonomy" id="2777116"/>
    <lineage>
        <taxon>Eukaryota</taxon>
        <taxon>Metazoa</taxon>
        <taxon>Ecdysozoa</taxon>
        <taxon>Nematoda</taxon>
        <taxon>Chromadorea</taxon>
        <taxon>Rhabditida</taxon>
        <taxon>Rhabditina</taxon>
        <taxon>Rhabditomorpha</taxon>
        <taxon>Rhabditoidea</taxon>
        <taxon>Rhabditidae</taxon>
        <taxon>Peloderinae</taxon>
        <taxon>Caenorhabditis</taxon>
    </lineage>
</organism>
<comment type="subcellular location">
    <subcellularLocation>
        <location evidence="1">Membrane</location>
    </subcellularLocation>
</comment>
<proteinExistence type="predicted"/>
<keyword evidence="2" id="KW-0813">Transport</keyword>
<dbReference type="PROSITE" id="PS50929">
    <property type="entry name" value="ABC_TM1F"/>
    <property type="match status" value="2"/>
</dbReference>
<evidence type="ECO:0000256" key="8">
    <source>
        <dbReference type="SAM" id="MobiDB-lite"/>
    </source>
</evidence>
<evidence type="ECO:0000259" key="11">
    <source>
        <dbReference type="PROSITE" id="PS50929"/>
    </source>
</evidence>
<feature type="transmembrane region" description="Helical" evidence="9">
    <location>
        <begin position="736"/>
        <end position="759"/>
    </location>
</feature>
<dbReference type="EMBL" id="CAJGYM010000037">
    <property type="protein sequence ID" value="CAD6193633.1"/>
    <property type="molecule type" value="Genomic_DNA"/>
</dbReference>
<evidence type="ECO:0000256" key="5">
    <source>
        <dbReference type="ARBA" id="ARBA00022840"/>
    </source>
</evidence>
<feature type="transmembrane region" description="Helical" evidence="9">
    <location>
        <begin position="190"/>
        <end position="212"/>
    </location>
</feature>
<evidence type="ECO:0000256" key="2">
    <source>
        <dbReference type="ARBA" id="ARBA00022448"/>
    </source>
</evidence>
<dbReference type="InterPro" id="IPR003593">
    <property type="entry name" value="AAA+_ATPase"/>
</dbReference>
<dbReference type="SUPFAM" id="SSF52540">
    <property type="entry name" value="P-loop containing nucleoside triphosphate hydrolases"/>
    <property type="match status" value="2"/>
</dbReference>
<feature type="transmembrane region" description="Helical" evidence="9">
    <location>
        <begin position="111"/>
        <end position="130"/>
    </location>
</feature>
<evidence type="ECO:0000313" key="12">
    <source>
        <dbReference type="EMBL" id="CAD6193633.1"/>
    </source>
</evidence>
<feature type="transmembrane region" description="Helical" evidence="9">
    <location>
        <begin position="85"/>
        <end position="105"/>
    </location>
</feature>
<dbReference type="InterPro" id="IPR011527">
    <property type="entry name" value="ABC1_TM_dom"/>
</dbReference>
<reference evidence="12" key="1">
    <citation type="submission" date="2020-10" db="EMBL/GenBank/DDBJ databases">
        <authorList>
            <person name="Kikuchi T."/>
        </authorList>
    </citation>
    <scope>NUCLEOTIDE SEQUENCE</scope>
    <source>
        <strain evidence="12">NKZ352</strain>
    </source>
</reference>
<dbReference type="PANTHER" id="PTHR24223">
    <property type="entry name" value="ATP-BINDING CASSETTE SUB-FAMILY C"/>
    <property type="match status" value="1"/>
</dbReference>
<keyword evidence="5" id="KW-0067">ATP-binding</keyword>
<evidence type="ECO:0000256" key="9">
    <source>
        <dbReference type="SAM" id="Phobius"/>
    </source>
</evidence>
<dbReference type="SUPFAM" id="SSF90123">
    <property type="entry name" value="ABC transporter transmembrane region"/>
    <property type="match status" value="2"/>
</dbReference>
<dbReference type="Proteomes" id="UP000835052">
    <property type="component" value="Unassembled WGS sequence"/>
</dbReference>
<feature type="domain" description="ABC transmembrane type-1" evidence="11">
    <location>
        <begin position="81"/>
        <end position="362"/>
    </location>
</feature>
<name>A0A8S1HBG6_9PELO</name>
<dbReference type="InterPro" id="IPR003439">
    <property type="entry name" value="ABC_transporter-like_ATP-bd"/>
</dbReference>
<dbReference type="Pfam" id="PF00664">
    <property type="entry name" value="ABC_membrane"/>
    <property type="match status" value="1"/>
</dbReference>
<dbReference type="GO" id="GO:0140359">
    <property type="term" value="F:ABC-type transporter activity"/>
    <property type="evidence" value="ECO:0007669"/>
    <property type="project" value="InterPro"/>
</dbReference>
<gene>
    <name evidence="12" type="ORF">CAUJ_LOCUS9552</name>
</gene>
<evidence type="ECO:0000256" key="1">
    <source>
        <dbReference type="ARBA" id="ARBA00004370"/>
    </source>
</evidence>
<dbReference type="AlphaFoldDB" id="A0A8S1HBG6"/>
<protein>
    <submittedName>
        <fullName evidence="12">Uncharacterized protein</fullName>
    </submittedName>
</protein>
<keyword evidence="13" id="KW-1185">Reference proteome</keyword>
<dbReference type="GO" id="GO:0016020">
    <property type="term" value="C:membrane"/>
    <property type="evidence" value="ECO:0007669"/>
    <property type="project" value="UniProtKB-SubCell"/>
</dbReference>
<keyword evidence="3 9" id="KW-0812">Transmembrane</keyword>
<keyword evidence="4" id="KW-0547">Nucleotide-binding</keyword>
<dbReference type="InterPro" id="IPR027417">
    <property type="entry name" value="P-loop_NTPase"/>
</dbReference>
<feature type="region of interest" description="Disordered" evidence="8">
    <location>
        <begin position="1"/>
        <end position="22"/>
    </location>
</feature>
<keyword evidence="7 9" id="KW-0472">Membrane</keyword>
<dbReference type="Gene3D" id="3.40.50.300">
    <property type="entry name" value="P-loop containing nucleotide triphosphate hydrolases"/>
    <property type="match status" value="2"/>
</dbReference>
<dbReference type="InterPro" id="IPR036640">
    <property type="entry name" value="ABC1_TM_sf"/>
</dbReference>
<dbReference type="Pfam" id="PF00005">
    <property type="entry name" value="ABC_tran"/>
    <property type="match status" value="2"/>
</dbReference>
<comment type="caution">
    <text evidence="12">The sequence shown here is derived from an EMBL/GenBank/DDBJ whole genome shotgun (WGS) entry which is preliminary data.</text>
</comment>
<feature type="transmembrane region" description="Helical" evidence="9">
    <location>
        <begin position="886"/>
        <end position="906"/>
    </location>
</feature>
<feature type="domain" description="ABC transmembrane type-1" evidence="11">
    <location>
        <begin position="700"/>
        <end position="851"/>
    </location>
</feature>
<dbReference type="InterPro" id="IPR050173">
    <property type="entry name" value="ABC_transporter_C-like"/>
</dbReference>
<feature type="transmembrane region" description="Helical" evidence="9">
    <location>
        <begin position="218"/>
        <end position="241"/>
    </location>
</feature>
<dbReference type="OrthoDB" id="5785037at2759"/>
<dbReference type="PROSITE" id="PS50893">
    <property type="entry name" value="ABC_TRANSPORTER_2"/>
    <property type="match status" value="2"/>
</dbReference>
<feature type="domain" description="ABC transporter" evidence="10">
    <location>
        <begin position="974"/>
        <end position="1205"/>
    </location>
</feature>
<evidence type="ECO:0000256" key="6">
    <source>
        <dbReference type="ARBA" id="ARBA00022989"/>
    </source>
</evidence>
<feature type="transmembrane region" description="Helical" evidence="9">
    <location>
        <begin position="823"/>
        <end position="850"/>
    </location>
</feature>
<feature type="transmembrane region" description="Helical" evidence="9">
    <location>
        <begin position="694"/>
        <end position="716"/>
    </location>
</feature>
<dbReference type="SMART" id="SM00382">
    <property type="entry name" value="AAA"/>
    <property type="match status" value="2"/>
</dbReference>
<evidence type="ECO:0000259" key="10">
    <source>
        <dbReference type="PROSITE" id="PS50893"/>
    </source>
</evidence>
<sequence length="1205" mass="137082">MDVTSRRIHVPPPNSRRSPPESWSIPMSALLRKAHGDVLQLEDLPSVNEKHKSTVLMRGHKWKDEKRIIVSLVMKFWKTFALASFFRLCSIFADFGSILLLKYLIDATESSASLFTFFIISVLILFFILLKSVSFGIHTYLVSQDSTLVGVVLNSLIVKKSLSLSAASEIWTPAKVTKLVATHSEAISSALIFVHHSWASAIELTIVLIWIWETLGTQTILGVALVTVLFMSLNLVVTSYYRKFQKQQMVKREEKLDILKETLSSIEVIKVFTYEQAFIGRLLNARNSEMKYLRFTMLVNRLMHSFNTSAPFLVMMVSFTTYGILANIDDLRFEDAFVMIAIFNYMRRPLATILPSLQFLSNAFYSAARINAFLNFRQSPNLVPSSRASEKVGIHLENAYFSWDDSRDHLEDVNFEVNQGEVHSIIGLPGSGKTSLLFAILGELKVTKGLRKVSGKLGFVPYQPFVFAQTVKANILFGNPYEKPRYDAVVSACDLRKDIFAFPRCEATVVGEKVGREQVQTEKVQIQGFPLTETQKAQISLARCLYDDPEILVLDKPFATMDRATAKRIYQRLFADDGLLKSKTVVWATSNTDFAQRATKIHLFDGGKIVKSGSLDDVCHSEVFKELEKRHVEEHHPPPSLLESSSVRSKKKKTVMFEVEKASERKRQEVFPPVQSPWKNLYIYYIKCFSCQMLTCMVSFLIFRYFVQATTFFWLAYWLEPKSREAVCPGCTQFTFLQIFCILALTAVALNACAYYFSIIGNIRASKKMFHDVVEAIFRLPYVYFDENTRESILTIMTTNLDESDVVFPLYARFFIETVLNMLMIVAIVVANMPIYTIFVIAFALFYFFMLAKETLLTAYEEIDRLTRSRLAQLSAFRWLSFRLELVANLMIFSCLVMASICQAFGVLSAPRFALSVASILCLSDLVTSSLRILCHVETSAQAVDRVSQTENFPREQTYSEEKESEHWQPGSAIEVENLNVFLKKEKHVLKDVTMKIEAGEKVGMIGKYGAGKSSFIYSLVRMNNADDESIIRIDEIDISKYSTSELRTKITIVPQKLMVFSGTIRFNIDPLYQFADSDLWLALEAVHLKRFVQDLPKGLDQEITEADLSLEQRQQINVCRGLLRTGCQIYVFDQSMEFMGQSLRHLLNETIQEMLRPTTVISITEDLEDVADADRVAVFDEGCLVCLDTPQIVAQLNAEAEKTL</sequence>
<dbReference type="PANTHER" id="PTHR24223:SF343">
    <property type="entry name" value="CYSTIC FIBROSIS TRANSMEMBRANE CONDUCTANCE REGULATOR HOMOLOG"/>
    <property type="match status" value="1"/>
</dbReference>
<keyword evidence="6 9" id="KW-1133">Transmembrane helix</keyword>
<feature type="domain" description="ABC transporter" evidence="10">
    <location>
        <begin position="394"/>
        <end position="631"/>
    </location>
</feature>
<dbReference type="GO" id="GO:0005524">
    <property type="term" value="F:ATP binding"/>
    <property type="evidence" value="ECO:0007669"/>
    <property type="project" value="UniProtKB-KW"/>
</dbReference>
<feature type="transmembrane region" description="Helical" evidence="9">
    <location>
        <begin position="310"/>
        <end position="328"/>
    </location>
</feature>
<evidence type="ECO:0000313" key="13">
    <source>
        <dbReference type="Proteomes" id="UP000835052"/>
    </source>
</evidence>
<evidence type="ECO:0000256" key="7">
    <source>
        <dbReference type="ARBA" id="ARBA00023136"/>
    </source>
</evidence>
<evidence type="ECO:0000256" key="3">
    <source>
        <dbReference type="ARBA" id="ARBA00022692"/>
    </source>
</evidence>
<dbReference type="GO" id="GO:0016887">
    <property type="term" value="F:ATP hydrolysis activity"/>
    <property type="evidence" value="ECO:0007669"/>
    <property type="project" value="InterPro"/>
</dbReference>
<evidence type="ECO:0000256" key="4">
    <source>
        <dbReference type="ARBA" id="ARBA00022741"/>
    </source>
</evidence>